<gene>
    <name evidence="5" type="ORF">BXYJ_LOCUS1609</name>
</gene>
<dbReference type="EMBL" id="CAJFDI010000001">
    <property type="protein sequence ID" value="CAD5209786.1"/>
    <property type="molecule type" value="Genomic_DNA"/>
</dbReference>
<dbReference type="PANTHER" id="PTHR47537">
    <property type="entry name" value="CUBILIN"/>
    <property type="match status" value="1"/>
</dbReference>
<feature type="region of interest" description="Disordered" evidence="3">
    <location>
        <begin position="172"/>
        <end position="191"/>
    </location>
</feature>
<evidence type="ECO:0000313" key="6">
    <source>
        <dbReference type="Proteomes" id="UP000659654"/>
    </source>
</evidence>
<keyword evidence="6" id="KW-1185">Reference proteome</keyword>
<proteinExistence type="predicted"/>
<feature type="region of interest" description="Disordered" evidence="3">
    <location>
        <begin position="42"/>
        <end position="151"/>
    </location>
</feature>
<name>A0A7I8XI22_BURXY</name>
<dbReference type="InterPro" id="IPR035914">
    <property type="entry name" value="Sperma_CUB_dom_sf"/>
</dbReference>
<dbReference type="GO" id="GO:0005886">
    <property type="term" value="C:plasma membrane"/>
    <property type="evidence" value="ECO:0007669"/>
    <property type="project" value="TreeGrafter"/>
</dbReference>
<dbReference type="Proteomes" id="UP000582659">
    <property type="component" value="Unassembled WGS sequence"/>
</dbReference>
<dbReference type="InterPro" id="IPR053207">
    <property type="entry name" value="Non-NMDA_GluR_Accessory"/>
</dbReference>
<sequence>MDCAPFLSLLSARSLWKDSLSVILLVVCLIYVQFTVQCCRKKAGPNKRPKCPTSPAMNSPGDPLGVVNGSLVKKAEANPNNQNKKDEKEGSIKSMKTQPSSMKSQKSGKSGKHKSKSRKENTDSCVSDGKEGSKKEENDDSFNKRRPKVMEANRTDEIMAKGAVARERDDYKTMKGGMPTSDFDKSLNLPKDKNETQCPVRILSKNVQGQYVQGQLVEDLHENEGSRVNPEGGNFGLIISSHYYSTSMASYRCQFLFLGAPDEHVQISFIDFHLSDANTSKRCEEGTHLSIHVLVGSRMSKVQDFCGKELPAPLISTQNLLTMELNVRDIPLPIPASMGFKLKYSFMKGYGRQYNDGASVKSTGDCSFAFYGDNATAGQVWSPNHPGFYPRNLDCEYTFNGQPGQIVVIHFQYFDVEGYGQCEDTTHSDFVLFSNYKTVDRTNRRFCGSNRPPKDPIQSESSYFRMQFKTNDIFDATGFYVYYQFLNQQHSTKNRVKLVSNSHAQLHFSIPTLLICSTIISLTNKFNK</sequence>
<evidence type="ECO:0000256" key="1">
    <source>
        <dbReference type="ARBA" id="ARBA00023157"/>
    </source>
</evidence>
<feature type="compositionally biased region" description="Basic and acidic residues" evidence="3">
    <location>
        <begin position="118"/>
        <end position="151"/>
    </location>
</feature>
<dbReference type="InterPro" id="IPR000859">
    <property type="entry name" value="CUB_dom"/>
</dbReference>
<dbReference type="EMBL" id="CAJFCV020000001">
    <property type="protein sequence ID" value="CAG9085135.1"/>
    <property type="molecule type" value="Genomic_DNA"/>
</dbReference>
<protein>
    <submittedName>
        <fullName evidence="5">(pine wood nematode) hypothetical protein</fullName>
    </submittedName>
</protein>
<dbReference type="SMR" id="A0A7I8XI22"/>
<dbReference type="Proteomes" id="UP000659654">
    <property type="component" value="Unassembled WGS sequence"/>
</dbReference>
<dbReference type="PROSITE" id="PS01180">
    <property type="entry name" value="CUB"/>
    <property type="match status" value="2"/>
</dbReference>
<reference evidence="5" key="1">
    <citation type="submission" date="2020-09" db="EMBL/GenBank/DDBJ databases">
        <authorList>
            <person name="Kikuchi T."/>
        </authorList>
    </citation>
    <scope>NUCLEOTIDE SEQUENCE</scope>
    <source>
        <strain evidence="5">Ka4C1</strain>
    </source>
</reference>
<evidence type="ECO:0000259" key="4">
    <source>
        <dbReference type="PROSITE" id="PS01180"/>
    </source>
</evidence>
<dbReference type="OrthoDB" id="6369184at2759"/>
<evidence type="ECO:0000256" key="2">
    <source>
        <dbReference type="PROSITE-ProRule" id="PRU00059"/>
    </source>
</evidence>
<feature type="compositionally biased region" description="Basic and acidic residues" evidence="3">
    <location>
        <begin position="182"/>
        <end position="191"/>
    </location>
</feature>
<dbReference type="PANTHER" id="PTHR47537:SF2">
    <property type="entry name" value="CUBILIN"/>
    <property type="match status" value="1"/>
</dbReference>
<comment type="caution">
    <text evidence="2">Lacks conserved residue(s) required for the propagation of feature annotation.</text>
</comment>
<feature type="domain" description="CUB" evidence="4">
    <location>
        <begin position="366"/>
        <end position="486"/>
    </location>
</feature>
<evidence type="ECO:0000313" key="5">
    <source>
        <dbReference type="EMBL" id="CAD5209786.1"/>
    </source>
</evidence>
<dbReference type="SMART" id="SM00042">
    <property type="entry name" value="CUB"/>
    <property type="match status" value="1"/>
</dbReference>
<dbReference type="FunFam" id="2.60.120.290:FF:000058">
    <property type="entry name" value="CUB domaincontaining protein"/>
    <property type="match status" value="1"/>
</dbReference>
<dbReference type="CDD" id="cd00041">
    <property type="entry name" value="CUB"/>
    <property type="match status" value="2"/>
</dbReference>
<dbReference type="Pfam" id="PF00431">
    <property type="entry name" value="CUB"/>
    <property type="match status" value="2"/>
</dbReference>
<accession>A0A7I8XI22</accession>
<evidence type="ECO:0000256" key="3">
    <source>
        <dbReference type="SAM" id="MobiDB-lite"/>
    </source>
</evidence>
<feature type="domain" description="CUB" evidence="4">
    <location>
        <begin position="224"/>
        <end position="347"/>
    </location>
</feature>
<keyword evidence="1" id="KW-1015">Disulfide bond</keyword>
<dbReference type="Gene3D" id="2.60.120.290">
    <property type="entry name" value="Spermadhesin, CUB domain"/>
    <property type="match status" value="2"/>
</dbReference>
<dbReference type="AlphaFoldDB" id="A0A7I8XI22"/>
<organism evidence="5 6">
    <name type="scientific">Bursaphelenchus xylophilus</name>
    <name type="common">Pinewood nematode worm</name>
    <name type="synonym">Aphelenchoides xylophilus</name>
    <dbReference type="NCBI Taxonomy" id="6326"/>
    <lineage>
        <taxon>Eukaryota</taxon>
        <taxon>Metazoa</taxon>
        <taxon>Ecdysozoa</taxon>
        <taxon>Nematoda</taxon>
        <taxon>Chromadorea</taxon>
        <taxon>Rhabditida</taxon>
        <taxon>Tylenchina</taxon>
        <taxon>Tylenchomorpha</taxon>
        <taxon>Aphelenchoidea</taxon>
        <taxon>Aphelenchoididae</taxon>
        <taxon>Bursaphelenchus</taxon>
    </lineage>
</organism>
<dbReference type="SUPFAM" id="SSF49854">
    <property type="entry name" value="Spermadhesin, CUB domain"/>
    <property type="match status" value="2"/>
</dbReference>
<comment type="caution">
    <text evidence="5">The sequence shown here is derived from an EMBL/GenBank/DDBJ whole genome shotgun (WGS) entry which is preliminary data.</text>
</comment>